<organism evidence="1 2">
    <name type="scientific">Mycobacterium phage Pixie</name>
    <dbReference type="NCBI Taxonomy" id="2922215"/>
    <lineage>
        <taxon>Viruses</taxon>
        <taxon>Duplodnaviria</taxon>
        <taxon>Heunggongvirae</taxon>
        <taxon>Uroviricota</taxon>
        <taxon>Caudoviricetes</taxon>
        <taxon>Weiservirinae</taxon>
        <taxon>Keshuvirus</taxon>
        <taxon>Keshuvirus pixie</taxon>
    </lineage>
</organism>
<dbReference type="OrthoDB" id="20772at10239"/>
<dbReference type="EMBL" id="JF937104">
    <property type="protein sequence ID" value="AEK09892.1"/>
    <property type="molecule type" value="Genomic_DNA"/>
</dbReference>
<evidence type="ECO:0000313" key="1">
    <source>
        <dbReference type="EMBL" id="AEK09892.1"/>
    </source>
</evidence>
<name>G1D4Z1_9CAUD</name>
<keyword evidence="2" id="KW-1185">Reference proteome</keyword>
<dbReference type="Proteomes" id="UP000008419">
    <property type="component" value="Segment"/>
</dbReference>
<reference evidence="1 2" key="1">
    <citation type="journal article" date="2011" name="PLoS ONE">
        <title>Cluster K Mycobacteriophages: Insights into the Evolutionary Origins of Mycobacteriophage TM4.</title>
        <authorList>
            <person name="Pope W.H."/>
            <person name="Ferreira C.M."/>
            <person name="Jacobs-Sera D."/>
            <person name="Benjamin R.C."/>
            <person name="Davis A.J."/>
            <person name="Dejong R.J."/>
            <person name="Elgin S.C."/>
            <person name="Guilfoile F.R."/>
            <person name="Forsyth M.H."/>
            <person name="Harris A.D."/>
            <person name="Harvey S.E."/>
            <person name="Hughes L.E."/>
            <person name="Hynes P.M."/>
            <person name="Jackson A.S."/>
            <person name="Jalal M.D."/>
            <person name="Macmurray E.A."/>
            <person name="Manley C.M."/>
            <person name="McDonough M.J."/>
            <person name="Mosier J.L."/>
            <person name="Osterbann L.J."/>
            <person name="Rabinowitz H.S."/>
            <person name="Rhyan C.N."/>
            <person name="Russell D.A."/>
            <person name="Saha M.S."/>
            <person name="Shaffer C.D."/>
            <person name="Simon S.E."/>
            <person name="Sims E.F."/>
            <person name="Tovar I.G."/>
            <person name="Weisser E.G."/>
            <person name="Wertz J.T."/>
            <person name="Weston-Hafer K.A."/>
            <person name="Williamson K.E."/>
            <person name="Zhang B."/>
            <person name="Cresawn S.G."/>
            <person name="Jain P."/>
            <person name="Piuri M."/>
            <person name="Jacobs W.R.Jr."/>
            <person name="Hendrix R.W."/>
            <person name="Hatfull G.F."/>
        </authorList>
    </citation>
    <scope>NUCLEOTIDE SEQUENCE [LARGE SCALE GENOMIC DNA]</scope>
    <source>
        <strain evidence="1">Pixie</strain>
    </source>
</reference>
<dbReference type="KEGG" id="vg:40234170"/>
<sequence>MSVAELYPARVGADGRAWFRPVRPAGVDLSQWGWTSQASLAHPDYGQGPHVVVHTPSSTAVLCGGPGACVACDEDRQTGGLHREGTCGGDCSGCVGDGEGGPTAVEAARLRTEAWRQAAGVAVGGPVDDVAVAWRDPLARRMVALDDARRAIEATGVLW</sequence>
<gene>
    <name evidence="1" type="primary">82</name>
    <name evidence="1" type="ORF">PBI_PIXIE_82</name>
</gene>
<accession>G1D4Z1</accession>
<protein>
    <submittedName>
        <fullName evidence="1">Uncharacterized protein</fullName>
    </submittedName>
</protein>
<dbReference type="GeneID" id="40234170"/>
<dbReference type="RefSeq" id="YP_009637420.1">
    <property type="nucleotide sequence ID" value="NC_042325.1"/>
</dbReference>
<evidence type="ECO:0000313" key="2">
    <source>
        <dbReference type="Proteomes" id="UP000008419"/>
    </source>
</evidence>
<proteinExistence type="predicted"/>